<protein>
    <submittedName>
        <fullName evidence="1">Uncharacterized protein</fullName>
    </submittedName>
</protein>
<dbReference type="PROSITE" id="PS51257">
    <property type="entry name" value="PROKAR_LIPOPROTEIN"/>
    <property type="match status" value="1"/>
</dbReference>
<organism evidence="1">
    <name type="scientific">uncultured marine virus</name>
    <dbReference type="NCBI Taxonomy" id="186617"/>
    <lineage>
        <taxon>Viruses</taxon>
        <taxon>environmental samples</taxon>
    </lineage>
</organism>
<name>A0A0F7L360_9VIRU</name>
<proteinExistence type="predicted"/>
<evidence type="ECO:0000313" key="1">
    <source>
        <dbReference type="EMBL" id="AKH46370.1"/>
    </source>
</evidence>
<reference evidence="1" key="2">
    <citation type="submission" date="2015-03" db="EMBL/GenBank/DDBJ databases">
        <authorList>
            <person name="Chow C.-E.T."/>
            <person name="Winget D.M."/>
            <person name="White R.A.III."/>
            <person name="Hallam S.J."/>
            <person name="Suttle C.A."/>
        </authorList>
    </citation>
    <scope>NUCLEOTIDE SEQUENCE</scope>
    <source>
        <strain evidence="1">Anoxic3_7</strain>
    </source>
</reference>
<accession>A0A0F7L360</accession>
<reference evidence="1" key="1">
    <citation type="journal article" date="2015" name="Front. Microbiol.">
        <title>Combining genomic sequencing methods to explore viral diversity and reveal potential virus-host interactions.</title>
        <authorList>
            <person name="Chow C.E."/>
            <person name="Winget D.M."/>
            <person name="White R.A.III."/>
            <person name="Hallam S.J."/>
            <person name="Suttle C.A."/>
        </authorList>
    </citation>
    <scope>NUCLEOTIDE SEQUENCE</scope>
    <source>
        <strain evidence="1">Anoxic3_7</strain>
    </source>
</reference>
<sequence length="66" mass="6960">MASSRKRVSPSTATTTAACPYVPSSVNIQSPTLTPFMSVLPYFSTVFLLNSIPSPPVKGNPVFSLA</sequence>
<dbReference type="EMBL" id="KR029582">
    <property type="protein sequence ID" value="AKH46370.1"/>
    <property type="molecule type" value="Genomic_DNA"/>
</dbReference>